<dbReference type="Gene3D" id="3.40.1440.10">
    <property type="entry name" value="GIY-YIG endonuclease"/>
    <property type="match status" value="1"/>
</dbReference>
<dbReference type="CDD" id="cd10448">
    <property type="entry name" value="GIY-YIG_unchar_3"/>
    <property type="match status" value="1"/>
</dbReference>
<name>A0A2A2ASU6_9BURK</name>
<proteinExistence type="inferred from homology"/>
<dbReference type="PROSITE" id="PS50164">
    <property type="entry name" value="GIY_YIG"/>
    <property type="match status" value="1"/>
</dbReference>
<dbReference type="PANTHER" id="PTHR34477:SF5">
    <property type="entry name" value="BSL5627 PROTEIN"/>
    <property type="match status" value="1"/>
</dbReference>
<comment type="caution">
    <text evidence="3">The sequence shown here is derived from an EMBL/GenBank/DDBJ whole genome shotgun (WGS) entry which is preliminary data.</text>
</comment>
<comment type="similarity">
    <text evidence="1">Belongs to the UPF0213 family.</text>
</comment>
<gene>
    <name evidence="3" type="ORF">CK623_04920</name>
</gene>
<sequence length="97" mass="11708">MSRQPAVYILASQRNGTLYTGVTSNLVQRIWQHRQGQLPGFTLKYHVHLLVYYELHATMEEAIIREKRLKKWRRAWKLRLIETHNPQWQDLWPQITA</sequence>
<organism evidence="3 4">
    <name type="scientific">Vandammella animalimorsus</name>
    <dbReference type="NCBI Taxonomy" id="2029117"/>
    <lineage>
        <taxon>Bacteria</taxon>
        <taxon>Pseudomonadati</taxon>
        <taxon>Pseudomonadota</taxon>
        <taxon>Betaproteobacteria</taxon>
        <taxon>Burkholderiales</taxon>
        <taxon>Comamonadaceae</taxon>
        <taxon>Vandammella</taxon>
    </lineage>
</organism>
<accession>A0A2A2ASU6</accession>
<dbReference type="InterPro" id="IPR000305">
    <property type="entry name" value="GIY-YIG_endonuc"/>
</dbReference>
<evidence type="ECO:0000313" key="4">
    <source>
        <dbReference type="Proteomes" id="UP000218644"/>
    </source>
</evidence>
<dbReference type="InterPro" id="IPR035901">
    <property type="entry name" value="GIY-YIG_endonuc_sf"/>
</dbReference>
<dbReference type="AlphaFoldDB" id="A0A2A2ASU6"/>
<reference evidence="3 4" key="1">
    <citation type="submission" date="2017-08" db="EMBL/GenBank/DDBJ databases">
        <title>WGS of Clinical strains of the CDC Group NO-1 linked to zoonotic infections in humans.</title>
        <authorList>
            <person name="Bernier A.-M."/>
            <person name="Bernard K."/>
        </authorList>
    </citation>
    <scope>NUCLEOTIDE SEQUENCE [LARGE SCALE GENOMIC DNA]</scope>
    <source>
        <strain evidence="3 4">NML79-0751</strain>
    </source>
</reference>
<evidence type="ECO:0000313" key="3">
    <source>
        <dbReference type="EMBL" id="PAT40762.1"/>
    </source>
</evidence>
<dbReference type="SMART" id="SM00465">
    <property type="entry name" value="GIYc"/>
    <property type="match status" value="1"/>
</dbReference>
<dbReference type="EMBL" id="NSJD01000004">
    <property type="protein sequence ID" value="PAT40762.1"/>
    <property type="molecule type" value="Genomic_DNA"/>
</dbReference>
<feature type="domain" description="GIY-YIG" evidence="2">
    <location>
        <begin position="3"/>
        <end position="79"/>
    </location>
</feature>
<protein>
    <submittedName>
        <fullName evidence="3">GIY-YIG nuclease</fullName>
    </submittedName>
</protein>
<evidence type="ECO:0000259" key="2">
    <source>
        <dbReference type="PROSITE" id="PS50164"/>
    </source>
</evidence>
<evidence type="ECO:0000256" key="1">
    <source>
        <dbReference type="ARBA" id="ARBA00007435"/>
    </source>
</evidence>
<dbReference type="PANTHER" id="PTHR34477">
    <property type="entry name" value="UPF0213 PROTEIN YHBQ"/>
    <property type="match status" value="1"/>
</dbReference>
<dbReference type="SUPFAM" id="SSF82771">
    <property type="entry name" value="GIY-YIG endonuclease"/>
    <property type="match status" value="1"/>
</dbReference>
<dbReference type="Pfam" id="PF01541">
    <property type="entry name" value="GIY-YIG"/>
    <property type="match status" value="1"/>
</dbReference>
<dbReference type="InterPro" id="IPR050190">
    <property type="entry name" value="UPF0213_domain"/>
</dbReference>
<dbReference type="Proteomes" id="UP000218644">
    <property type="component" value="Unassembled WGS sequence"/>
</dbReference>